<organism evidence="1 2">
    <name type="scientific">Belnapia arida</name>
    <dbReference type="NCBI Taxonomy" id="2804533"/>
    <lineage>
        <taxon>Bacteria</taxon>
        <taxon>Pseudomonadati</taxon>
        <taxon>Pseudomonadota</taxon>
        <taxon>Alphaproteobacteria</taxon>
        <taxon>Acetobacterales</taxon>
        <taxon>Roseomonadaceae</taxon>
        <taxon>Belnapia</taxon>
    </lineage>
</organism>
<dbReference type="EMBL" id="JAETWB010000025">
    <property type="protein sequence ID" value="MBL6081345.1"/>
    <property type="molecule type" value="Genomic_DNA"/>
</dbReference>
<keyword evidence="2" id="KW-1185">Reference proteome</keyword>
<accession>A0ABS1U9Y5</accession>
<sequence length="133" mass="13846">MTGQTVIGVSDDVILSPDEVTMTMQTAGGPVPLSISLAAAEALLVRLRAAADDVHRLRQERGDPHGKAVVLADKPPLDTVGCMATVLKDGRILLQFRHPSAASTALLVSRPGAAILAKTLTQMAGATEGMPKR</sequence>
<evidence type="ECO:0000313" key="2">
    <source>
        <dbReference type="Proteomes" id="UP000660885"/>
    </source>
</evidence>
<reference evidence="1 2" key="1">
    <citation type="submission" date="2021-01" db="EMBL/GenBank/DDBJ databases">
        <title>Belnapia mucosa sp. nov. and Belnapia arida sp. nov., isolated from the Tabernas Desert (Almeria, Spain).</title>
        <authorList>
            <person name="Molina-Menor E."/>
            <person name="Vidal-Verdu A."/>
            <person name="Calonge A."/>
            <person name="Satari L."/>
            <person name="Pereto J."/>
            <person name="Porcar M."/>
        </authorList>
    </citation>
    <scope>NUCLEOTIDE SEQUENCE [LARGE SCALE GENOMIC DNA]</scope>
    <source>
        <strain evidence="1 2">T18</strain>
    </source>
</reference>
<proteinExistence type="predicted"/>
<gene>
    <name evidence="1" type="ORF">JMJ56_25445</name>
</gene>
<name>A0ABS1U9Y5_9PROT</name>
<evidence type="ECO:0000313" key="1">
    <source>
        <dbReference type="EMBL" id="MBL6081345.1"/>
    </source>
</evidence>
<dbReference type="Proteomes" id="UP000660885">
    <property type="component" value="Unassembled WGS sequence"/>
</dbReference>
<evidence type="ECO:0008006" key="3">
    <source>
        <dbReference type="Google" id="ProtNLM"/>
    </source>
</evidence>
<dbReference type="RefSeq" id="WP_202834568.1">
    <property type="nucleotide sequence ID" value="NZ_JAETWB010000025.1"/>
</dbReference>
<protein>
    <recommendedName>
        <fullName evidence="3">Roadblock/LAMTOR2 domain-containing protein</fullName>
    </recommendedName>
</protein>
<comment type="caution">
    <text evidence="1">The sequence shown here is derived from an EMBL/GenBank/DDBJ whole genome shotgun (WGS) entry which is preliminary data.</text>
</comment>